<dbReference type="Proteomes" id="UP001164929">
    <property type="component" value="Chromosome 1"/>
</dbReference>
<sequence length="138" mass="16149">MRMVMALESLLLLEPTQELQCEASWMIRNPTSCLMGCRLAILRHQGLTLIAISKLLTILSCLVATTALMILVFIWTFRILMMNTVDFGLISMERRERRERRKTRTRKLPKVTNILNIQIEVTEEENRSRRFKRNEAGL</sequence>
<evidence type="ECO:0000313" key="2">
    <source>
        <dbReference type="EMBL" id="KAJ7015166.1"/>
    </source>
</evidence>
<evidence type="ECO:0000256" key="1">
    <source>
        <dbReference type="SAM" id="Phobius"/>
    </source>
</evidence>
<gene>
    <name evidence="2" type="ORF">NC653_004469</name>
</gene>
<accession>A0AAD6RU21</accession>
<dbReference type="AlphaFoldDB" id="A0AAD6RU21"/>
<evidence type="ECO:0000313" key="3">
    <source>
        <dbReference type="Proteomes" id="UP001164929"/>
    </source>
</evidence>
<keyword evidence="3" id="KW-1185">Reference proteome</keyword>
<keyword evidence="1" id="KW-1133">Transmembrane helix</keyword>
<proteinExistence type="predicted"/>
<name>A0AAD6RU21_9ROSI</name>
<keyword evidence="1" id="KW-0812">Transmembrane</keyword>
<protein>
    <submittedName>
        <fullName evidence="2">Uncharacterized protein</fullName>
    </submittedName>
</protein>
<organism evidence="2 3">
    <name type="scientific">Populus alba x Populus x berolinensis</name>
    <dbReference type="NCBI Taxonomy" id="444605"/>
    <lineage>
        <taxon>Eukaryota</taxon>
        <taxon>Viridiplantae</taxon>
        <taxon>Streptophyta</taxon>
        <taxon>Embryophyta</taxon>
        <taxon>Tracheophyta</taxon>
        <taxon>Spermatophyta</taxon>
        <taxon>Magnoliopsida</taxon>
        <taxon>eudicotyledons</taxon>
        <taxon>Gunneridae</taxon>
        <taxon>Pentapetalae</taxon>
        <taxon>rosids</taxon>
        <taxon>fabids</taxon>
        <taxon>Malpighiales</taxon>
        <taxon>Salicaceae</taxon>
        <taxon>Saliceae</taxon>
        <taxon>Populus</taxon>
    </lineage>
</organism>
<keyword evidence="1" id="KW-0472">Membrane</keyword>
<reference evidence="2 3" key="1">
    <citation type="journal article" date="2023" name="Mol. Ecol. Resour.">
        <title>Chromosome-level genome assembly of a triploid poplar Populus alba 'Berolinensis'.</title>
        <authorList>
            <person name="Chen S."/>
            <person name="Yu Y."/>
            <person name="Wang X."/>
            <person name="Wang S."/>
            <person name="Zhang T."/>
            <person name="Zhou Y."/>
            <person name="He R."/>
            <person name="Meng N."/>
            <person name="Wang Y."/>
            <person name="Liu W."/>
            <person name="Liu Z."/>
            <person name="Liu J."/>
            <person name="Guo Q."/>
            <person name="Huang H."/>
            <person name="Sederoff R.R."/>
            <person name="Wang G."/>
            <person name="Qu G."/>
            <person name="Chen S."/>
        </authorList>
    </citation>
    <scope>NUCLEOTIDE SEQUENCE [LARGE SCALE GENOMIC DNA]</scope>
    <source>
        <strain evidence="2">SC-2020</strain>
    </source>
</reference>
<comment type="caution">
    <text evidence="2">The sequence shown here is derived from an EMBL/GenBank/DDBJ whole genome shotgun (WGS) entry which is preliminary data.</text>
</comment>
<dbReference type="EMBL" id="JAQIZT010000001">
    <property type="protein sequence ID" value="KAJ7015166.1"/>
    <property type="molecule type" value="Genomic_DNA"/>
</dbReference>
<feature type="transmembrane region" description="Helical" evidence="1">
    <location>
        <begin position="55"/>
        <end position="77"/>
    </location>
</feature>